<dbReference type="KEGG" id="proo:MJB10_05470"/>
<evidence type="ECO:0000313" key="2">
    <source>
        <dbReference type="Proteomes" id="UP001304650"/>
    </source>
</evidence>
<reference evidence="1" key="1">
    <citation type="submission" date="2022-02" db="EMBL/GenBank/DDBJ databases">
        <title>Paenibacillus sp. MBLB1832 Whole Genome Shotgun Sequencing.</title>
        <authorList>
            <person name="Hwang C.Y."/>
            <person name="Cho E.-S."/>
            <person name="Seo M.-J."/>
        </authorList>
    </citation>
    <scope>NUCLEOTIDE SEQUENCE</scope>
    <source>
        <strain evidence="1">MBLB1832</strain>
    </source>
</reference>
<dbReference type="Proteomes" id="UP001304650">
    <property type="component" value="Chromosome"/>
</dbReference>
<dbReference type="GO" id="GO:0046983">
    <property type="term" value="F:protein dimerization activity"/>
    <property type="evidence" value="ECO:0007669"/>
    <property type="project" value="InterPro"/>
</dbReference>
<dbReference type="InterPro" id="IPR037208">
    <property type="entry name" value="Spo0E-like_sf"/>
</dbReference>
<evidence type="ECO:0000313" key="1">
    <source>
        <dbReference type="EMBL" id="WNR45555.1"/>
    </source>
</evidence>
<sequence>MPITRGVDIRKAIERKRREMHSLSDRYGMASQIVLRKSREIDRLLNAYGSLCKIKEN</sequence>
<dbReference type="InterPro" id="IPR018540">
    <property type="entry name" value="Spo0E-like"/>
</dbReference>
<dbReference type="SUPFAM" id="SSF140500">
    <property type="entry name" value="BAS1536-like"/>
    <property type="match status" value="1"/>
</dbReference>
<organism evidence="1 2">
    <name type="scientific">Paenibacillus roseopurpureus</name>
    <dbReference type="NCBI Taxonomy" id="2918901"/>
    <lineage>
        <taxon>Bacteria</taxon>
        <taxon>Bacillati</taxon>
        <taxon>Bacillota</taxon>
        <taxon>Bacilli</taxon>
        <taxon>Bacillales</taxon>
        <taxon>Paenibacillaceae</taxon>
        <taxon>Paenibacillus</taxon>
    </lineage>
</organism>
<dbReference type="AlphaFoldDB" id="A0AA96LPH5"/>
<dbReference type="EMBL" id="CP130319">
    <property type="protein sequence ID" value="WNR45555.1"/>
    <property type="molecule type" value="Genomic_DNA"/>
</dbReference>
<dbReference type="InterPro" id="IPR036638">
    <property type="entry name" value="HLH_DNA-bd_sf"/>
</dbReference>
<name>A0AA96LPH5_9BACL</name>
<dbReference type="Pfam" id="PF09388">
    <property type="entry name" value="SpoOE-like"/>
    <property type="match status" value="1"/>
</dbReference>
<proteinExistence type="predicted"/>
<keyword evidence="2" id="KW-1185">Reference proteome</keyword>
<dbReference type="RefSeq" id="WP_314802394.1">
    <property type="nucleotide sequence ID" value="NZ_CP130319.1"/>
</dbReference>
<dbReference type="GO" id="GO:0043937">
    <property type="term" value="P:regulation of sporulation"/>
    <property type="evidence" value="ECO:0007669"/>
    <property type="project" value="InterPro"/>
</dbReference>
<gene>
    <name evidence="1" type="ORF">MJB10_05470</name>
</gene>
<accession>A0AA96LPH5</accession>
<dbReference type="Gene3D" id="4.10.280.10">
    <property type="entry name" value="Helix-loop-helix DNA-binding domain"/>
    <property type="match status" value="1"/>
</dbReference>
<protein>
    <submittedName>
        <fullName evidence="1">Aspartyl-phosphate phosphatase Spo0E family protein</fullName>
    </submittedName>
</protein>